<protein>
    <submittedName>
        <fullName evidence="1">Heterocyst frequency control protein PatD</fullName>
    </submittedName>
</protein>
<accession>A0ABT7BMM1</accession>
<dbReference type="NCBIfam" id="NF037954">
    <property type="entry name" value="het_cyst_PatD"/>
    <property type="match status" value="1"/>
</dbReference>
<reference evidence="1 2" key="1">
    <citation type="submission" date="2023-01" db="EMBL/GenBank/DDBJ databases">
        <title>Novel diversity within Roseofilum (Cyanobacteria; Desertifilaceae) from marine benthic mats with descriptions of four novel species.</title>
        <authorList>
            <person name="Wang Y."/>
            <person name="Berthold D.E."/>
            <person name="Hu J."/>
            <person name="Lefler F.W."/>
            <person name="Laughinghouse H.D. IV."/>
        </authorList>
    </citation>
    <scope>NUCLEOTIDE SEQUENCE [LARGE SCALE GENOMIC DNA]</scope>
    <source>
        <strain evidence="1 2">BLCC-M91</strain>
    </source>
</reference>
<evidence type="ECO:0000313" key="2">
    <source>
        <dbReference type="Proteomes" id="UP001231370"/>
    </source>
</evidence>
<keyword evidence="2" id="KW-1185">Reference proteome</keyword>
<dbReference type="RefSeq" id="WP_283763098.1">
    <property type="nucleotide sequence ID" value="NZ_JAQPOK010000094.1"/>
</dbReference>
<name>A0ABT7BMM1_9CYAN</name>
<dbReference type="InterPro" id="IPR047810">
    <property type="entry name" value="PatD-like"/>
</dbReference>
<organism evidence="1 2">
    <name type="scientific">Roseofilum halophilum BLCC-M91</name>
    <dbReference type="NCBI Taxonomy" id="3022259"/>
    <lineage>
        <taxon>Bacteria</taxon>
        <taxon>Bacillati</taxon>
        <taxon>Cyanobacteriota</taxon>
        <taxon>Cyanophyceae</taxon>
        <taxon>Desertifilales</taxon>
        <taxon>Desertifilaceae</taxon>
        <taxon>Roseofilum</taxon>
        <taxon>Roseofilum halophilum</taxon>
    </lineage>
</organism>
<gene>
    <name evidence="1" type="primary">patD</name>
    <name evidence="1" type="ORF">PJF56_13050</name>
</gene>
<comment type="caution">
    <text evidence="1">The sequence shown here is derived from an EMBL/GenBank/DDBJ whole genome shotgun (WGS) entry which is preliminary data.</text>
</comment>
<sequence length="120" mass="14074">MLSKEHVQIYQNFLDILKKVLMLSTTETTPDRLIPACEEVRDFFGQQIALLSWDEHYPVSEMAWQSIQTEMHKQIKLLVTETTFYQMSRQTSAKQQRKNKIGNYTQTLIRYCEILLGAGD</sequence>
<proteinExistence type="predicted"/>
<dbReference type="Proteomes" id="UP001231370">
    <property type="component" value="Unassembled WGS sequence"/>
</dbReference>
<dbReference type="EMBL" id="JAQPOK010000094">
    <property type="protein sequence ID" value="MDJ1179794.1"/>
    <property type="molecule type" value="Genomic_DNA"/>
</dbReference>
<evidence type="ECO:0000313" key="1">
    <source>
        <dbReference type="EMBL" id="MDJ1179794.1"/>
    </source>
</evidence>